<dbReference type="EMBL" id="CP090171">
    <property type="protein sequence ID" value="UJO22409.1"/>
    <property type="molecule type" value="Genomic_DNA"/>
</dbReference>
<feature type="compositionally biased region" description="Polar residues" evidence="1">
    <location>
        <begin position="259"/>
        <end position="271"/>
    </location>
</feature>
<proteinExistence type="predicted"/>
<reference evidence="2" key="2">
    <citation type="journal article" date="2022" name="Microb. Genom.">
        <title>A chromosome-scale genome assembly of the tomato pathogen Cladosporium fulvum reveals a compartmentalized genome architecture and the presence of a dispensable chromosome.</title>
        <authorList>
            <person name="Zaccaron A.Z."/>
            <person name="Chen L.H."/>
            <person name="Samaras A."/>
            <person name="Stergiopoulos I."/>
        </authorList>
    </citation>
    <scope>NUCLEOTIDE SEQUENCE</scope>
    <source>
        <strain evidence="2">Race5_Kim</strain>
    </source>
</reference>
<evidence type="ECO:0000313" key="3">
    <source>
        <dbReference type="Proteomes" id="UP000756132"/>
    </source>
</evidence>
<dbReference type="KEGG" id="ffu:CLAFUR5_09526"/>
<organism evidence="2 3">
    <name type="scientific">Passalora fulva</name>
    <name type="common">Tomato leaf mold</name>
    <name type="synonym">Cladosporium fulvum</name>
    <dbReference type="NCBI Taxonomy" id="5499"/>
    <lineage>
        <taxon>Eukaryota</taxon>
        <taxon>Fungi</taxon>
        <taxon>Dikarya</taxon>
        <taxon>Ascomycota</taxon>
        <taxon>Pezizomycotina</taxon>
        <taxon>Dothideomycetes</taxon>
        <taxon>Dothideomycetidae</taxon>
        <taxon>Mycosphaerellales</taxon>
        <taxon>Mycosphaerellaceae</taxon>
        <taxon>Fulvia</taxon>
    </lineage>
</organism>
<feature type="region of interest" description="Disordered" evidence="1">
    <location>
        <begin position="350"/>
        <end position="391"/>
    </location>
</feature>
<protein>
    <submittedName>
        <fullName evidence="2">Uncharacterized protein</fullName>
    </submittedName>
</protein>
<feature type="region of interest" description="Disordered" evidence="1">
    <location>
        <begin position="219"/>
        <end position="294"/>
    </location>
</feature>
<feature type="compositionally biased region" description="Low complexity" evidence="1">
    <location>
        <begin position="272"/>
        <end position="282"/>
    </location>
</feature>
<name>A0A9Q8PGW0_PASFU</name>
<dbReference type="AlphaFoldDB" id="A0A9Q8PGW0"/>
<accession>A0A9Q8PGW0</accession>
<sequence>MGIIHLRWDPFGAWQAIQPSAAQRWQNLTTLKLSLHNPSTAHMSPEARKIIPSQHLMFLKMLQAYLRSFSPTLHCLKFMWHGTAGPSPILLHREHGMESQQAIRWARLEELWYSNITHQRGTLMALPQLAPGVTKIKAFQAADTQADASASDAWQDITVPNAYTSYGPGGPNDLPVPKKVFDRIHAANDAHAQNRITPIPSRYDRPLSHLLNKLAERPVPRKRLRKIQRLTPPPTRPLPPIPSQDAVVAAQTGLDQREPQQSVSTISVPSLTTTTPKAAAPPNLETPASTSTLHPSIPATLAAASDSTTAPPDPPATAAARIANWRQAMALSTISFANEQASDNRDTIFSETNTDADDLYEGNGRPRPDSEAWPITRFRPPPTRAAPQAPAEVSIHNGRERLWFARDSMESSDAVMPVESRWSESESGIEYSDGDNGGDGEDENADRMSVVSARVEPLRLGGSRGMNTEPPATDETSTLQQPRRPVNNTSSIYSEVGAYGAGAYRPPAR</sequence>
<dbReference type="RefSeq" id="XP_047766775.1">
    <property type="nucleotide sequence ID" value="XM_047908674.1"/>
</dbReference>
<feature type="compositionally biased region" description="Polar residues" evidence="1">
    <location>
        <begin position="474"/>
        <end position="493"/>
    </location>
</feature>
<dbReference type="GeneID" id="71989404"/>
<feature type="compositionally biased region" description="Acidic residues" evidence="1">
    <location>
        <begin position="432"/>
        <end position="444"/>
    </location>
</feature>
<evidence type="ECO:0000256" key="1">
    <source>
        <dbReference type="SAM" id="MobiDB-lite"/>
    </source>
</evidence>
<feature type="compositionally biased region" description="Pro residues" evidence="1">
    <location>
        <begin position="231"/>
        <end position="242"/>
    </location>
</feature>
<reference evidence="2" key="1">
    <citation type="submission" date="2021-12" db="EMBL/GenBank/DDBJ databases">
        <authorList>
            <person name="Zaccaron A."/>
            <person name="Stergiopoulos I."/>
        </authorList>
    </citation>
    <scope>NUCLEOTIDE SEQUENCE</scope>
    <source>
        <strain evidence="2">Race5_Kim</strain>
    </source>
</reference>
<dbReference type="OrthoDB" id="66881at2759"/>
<keyword evidence="3" id="KW-1185">Reference proteome</keyword>
<evidence type="ECO:0000313" key="2">
    <source>
        <dbReference type="EMBL" id="UJO22409.1"/>
    </source>
</evidence>
<feature type="region of interest" description="Disordered" evidence="1">
    <location>
        <begin position="417"/>
        <end position="493"/>
    </location>
</feature>
<gene>
    <name evidence="2" type="ORF">CLAFUR5_09526</name>
</gene>
<dbReference type="Proteomes" id="UP000756132">
    <property type="component" value="Chromosome 9"/>
</dbReference>